<evidence type="ECO:0000259" key="1">
    <source>
        <dbReference type="Pfam" id="PF06985"/>
    </source>
</evidence>
<dbReference type="Pfam" id="PF06985">
    <property type="entry name" value="HET"/>
    <property type="match status" value="1"/>
</dbReference>
<keyword evidence="3" id="KW-1185">Reference proteome</keyword>
<proteinExistence type="predicted"/>
<dbReference type="STRING" id="569365.A0A0D1Z497"/>
<dbReference type="Proteomes" id="UP000054466">
    <property type="component" value="Unassembled WGS sequence"/>
</dbReference>
<sequence length="593" mass="67042">MASTEHKEAPLQSFVYDALPQADCDIRLLDLEWCEVKKILRGSLNAVGLAMDVGYETLSYTWNGETPSVPIMCNGKTLLITQSLNLALETLCKLSSPRRLWVDAICINQADDHEKAQQIPLMHLIYFSSNQVIVWLGTSTEATDRAMDMAMTLLEGLKTIREPNLEDYAPILEKLGLPIQGDLIWEGLGDLVSRRWHARLWTLQEFVSARKATVYCGSKSVDAEILKSLFSELGRTGLNFEILAKEDTRASGYTSFERFDYSILVFATYMARRRECSEPVDKIYAIRALCNPLESVRVDYTKASRKQYWKLYIEVGHLLLQEEPSLLALGSICTSSRCPELPSWCTDFNSVPLRHPIWDGLGAGGPAFEESVPPHVASSWDKRRIYLRGFAVDSFVQISDPFPDLELETQWSKRWFAHILEWLQHCLDSFAPYTKQDGDRSNDPSEAFLRGIFCAETDMSRSDLLELTQQYRLAILALEFGIHDRFLGKGGLESLLDINHAMTTINHIRTACPHRLFGVTAQGRLGLAPKELRDKDLLCVFRGAAVPFVLRPLDDSDTYELIGEAYVHGFMHGELFQDGRFQDDAGSTVFEVV</sequence>
<feature type="domain" description="Heterokaryon incompatibility" evidence="1">
    <location>
        <begin position="55"/>
        <end position="205"/>
    </location>
</feature>
<organism evidence="2 3">
    <name type="scientific">Cladophialophora immunda</name>
    <dbReference type="NCBI Taxonomy" id="569365"/>
    <lineage>
        <taxon>Eukaryota</taxon>
        <taxon>Fungi</taxon>
        <taxon>Dikarya</taxon>
        <taxon>Ascomycota</taxon>
        <taxon>Pezizomycotina</taxon>
        <taxon>Eurotiomycetes</taxon>
        <taxon>Chaetothyriomycetidae</taxon>
        <taxon>Chaetothyriales</taxon>
        <taxon>Herpotrichiellaceae</taxon>
        <taxon>Cladophialophora</taxon>
    </lineage>
</organism>
<name>A0A0D1Z497_9EURO</name>
<dbReference type="HOGENOM" id="CLU_004184_7_2_1"/>
<dbReference type="RefSeq" id="XP_016242657.1">
    <property type="nucleotide sequence ID" value="XM_016399845.1"/>
</dbReference>
<gene>
    <name evidence="2" type="ORF">PV07_12326</name>
</gene>
<dbReference type="PANTHER" id="PTHR24148:SF64">
    <property type="entry name" value="HETEROKARYON INCOMPATIBILITY DOMAIN-CONTAINING PROTEIN"/>
    <property type="match status" value="1"/>
</dbReference>
<dbReference type="GeneID" id="27351520"/>
<dbReference type="VEuPathDB" id="FungiDB:PV07_12326"/>
<evidence type="ECO:0000313" key="3">
    <source>
        <dbReference type="Proteomes" id="UP000054466"/>
    </source>
</evidence>
<dbReference type="Pfam" id="PF26639">
    <property type="entry name" value="Het-6_barrel"/>
    <property type="match status" value="1"/>
</dbReference>
<dbReference type="PANTHER" id="PTHR24148">
    <property type="entry name" value="ANKYRIN REPEAT DOMAIN-CONTAINING PROTEIN 39 HOMOLOG-RELATED"/>
    <property type="match status" value="1"/>
</dbReference>
<evidence type="ECO:0000313" key="2">
    <source>
        <dbReference type="EMBL" id="KIW22441.1"/>
    </source>
</evidence>
<dbReference type="EMBL" id="KN847047">
    <property type="protein sequence ID" value="KIW22441.1"/>
    <property type="molecule type" value="Genomic_DNA"/>
</dbReference>
<dbReference type="AlphaFoldDB" id="A0A0D1Z497"/>
<protein>
    <recommendedName>
        <fullName evidence="1">Heterokaryon incompatibility domain-containing protein</fullName>
    </recommendedName>
</protein>
<reference evidence="2 3" key="1">
    <citation type="submission" date="2015-01" db="EMBL/GenBank/DDBJ databases">
        <title>The Genome Sequence of Cladophialophora immunda CBS83496.</title>
        <authorList>
            <consortium name="The Broad Institute Genomics Platform"/>
            <person name="Cuomo C."/>
            <person name="de Hoog S."/>
            <person name="Gorbushina A."/>
            <person name="Stielow B."/>
            <person name="Teixiera M."/>
            <person name="Abouelleil A."/>
            <person name="Chapman S.B."/>
            <person name="Priest M."/>
            <person name="Young S.K."/>
            <person name="Wortman J."/>
            <person name="Nusbaum C."/>
            <person name="Birren B."/>
        </authorList>
    </citation>
    <scope>NUCLEOTIDE SEQUENCE [LARGE SCALE GENOMIC DNA]</scope>
    <source>
        <strain evidence="2 3">CBS 83496</strain>
    </source>
</reference>
<accession>A0A0D1Z497</accession>
<dbReference type="OrthoDB" id="3557394at2759"/>
<dbReference type="InterPro" id="IPR052895">
    <property type="entry name" value="HetReg/Transcr_Mod"/>
</dbReference>
<dbReference type="InterPro" id="IPR010730">
    <property type="entry name" value="HET"/>
</dbReference>